<evidence type="ECO:0000313" key="2">
    <source>
        <dbReference type="Proteomes" id="UP000729402"/>
    </source>
</evidence>
<reference evidence="1" key="2">
    <citation type="submission" date="2021-02" db="EMBL/GenBank/DDBJ databases">
        <authorList>
            <person name="Kimball J.A."/>
            <person name="Haas M.W."/>
            <person name="Macchietto M."/>
            <person name="Kono T."/>
            <person name="Duquette J."/>
            <person name="Shao M."/>
        </authorList>
    </citation>
    <scope>NUCLEOTIDE SEQUENCE</scope>
    <source>
        <tissue evidence="1">Fresh leaf tissue</tissue>
    </source>
</reference>
<reference evidence="1" key="1">
    <citation type="journal article" date="2021" name="bioRxiv">
        <title>Whole Genome Assembly and Annotation of Northern Wild Rice, Zizania palustris L., Supports a Whole Genome Duplication in the Zizania Genus.</title>
        <authorList>
            <person name="Haas M."/>
            <person name="Kono T."/>
            <person name="Macchietto M."/>
            <person name="Millas R."/>
            <person name="McGilp L."/>
            <person name="Shao M."/>
            <person name="Duquette J."/>
            <person name="Hirsch C.N."/>
            <person name="Kimball J."/>
        </authorList>
    </citation>
    <scope>NUCLEOTIDE SEQUENCE</scope>
    <source>
        <tissue evidence="1">Fresh leaf tissue</tissue>
    </source>
</reference>
<keyword evidence="2" id="KW-1185">Reference proteome</keyword>
<accession>A0A8J6BXE7</accession>
<comment type="caution">
    <text evidence="1">The sequence shown here is derived from an EMBL/GenBank/DDBJ whole genome shotgun (WGS) entry which is preliminary data.</text>
</comment>
<proteinExistence type="predicted"/>
<dbReference type="Proteomes" id="UP000729402">
    <property type="component" value="Unassembled WGS sequence"/>
</dbReference>
<evidence type="ECO:0000313" key="1">
    <source>
        <dbReference type="EMBL" id="KAG8095740.1"/>
    </source>
</evidence>
<dbReference type="EMBL" id="JAAALK010000079">
    <property type="protein sequence ID" value="KAG8095740.1"/>
    <property type="molecule type" value="Genomic_DNA"/>
</dbReference>
<sequence length="99" mass="10458">MWRRLASGAAGQGRVCCGVVCHRVEEALGTKSHTDVKAHGAAEVHEKAVRRRGPQRPIVCASRIGCAGFGEQKLRLHSGFAEACFGVAAVRLECFGGVA</sequence>
<organism evidence="1 2">
    <name type="scientific">Zizania palustris</name>
    <name type="common">Northern wild rice</name>
    <dbReference type="NCBI Taxonomy" id="103762"/>
    <lineage>
        <taxon>Eukaryota</taxon>
        <taxon>Viridiplantae</taxon>
        <taxon>Streptophyta</taxon>
        <taxon>Embryophyta</taxon>
        <taxon>Tracheophyta</taxon>
        <taxon>Spermatophyta</taxon>
        <taxon>Magnoliopsida</taxon>
        <taxon>Liliopsida</taxon>
        <taxon>Poales</taxon>
        <taxon>Poaceae</taxon>
        <taxon>BOP clade</taxon>
        <taxon>Oryzoideae</taxon>
        <taxon>Oryzeae</taxon>
        <taxon>Zizaniinae</taxon>
        <taxon>Zizania</taxon>
    </lineage>
</organism>
<protein>
    <submittedName>
        <fullName evidence="1">Uncharacterized protein</fullName>
    </submittedName>
</protein>
<dbReference type="AlphaFoldDB" id="A0A8J6BXE7"/>
<name>A0A8J6BXE7_ZIZPA</name>
<gene>
    <name evidence="1" type="ORF">GUJ93_ZPchr0013g34320</name>
</gene>